<dbReference type="EMBL" id="KN826176">
    <property type="protein sequence ID" value="KIK79818.1"/>
    <property type="molecule type" value="Genomic_DNA"/>
</dbReference>
<dbReference type="OrthoDB" id="5599613at2759"/>
<feature type="compositionally biased region" description="Polar residues" evidence="1">
    <location>
        <begin position="81"/>
        <end position="102"/>
    </location>
</feature>
<dbReference type="HOGENOM" id="CLU_448422_0_0_1"/>
<name>A0A0D0CWC2_9AGAM</name>
<evidence type="ECO:0000256" key="1">
    <source>
        <dbReference type="SAM" id="MobiDB-lite"/>
    </source>
</evidence>
<dbReference type="AlphaFoldDB" id="A0A0D0CWC2"/>
<gene>
    <name evidence="2" type="ORF">PAXRUDRAFT_767920</name>
</gene>
<dbReference type="InParanoid" id="A0A0D0CWC2"/>
<keyword evidence="3" id="KW-1185">Reference proteome</keyword>
<accession>A0A0D0CWC2</accession>
<proteinExistence type="predicted"/>
<protein>
    <submittedName>
        <fullName evidence="2">Uncharacterized protein</fullName>
    </submittedName>
</protein>
<evidence type="ECO:0000313" key="2">
    <source>
        <dbReference type="EMBL" id="KIK79818.1"/>
    </source>
</evidence>
<sequence>MIFFQLARERGKGQHIHFVVRQPTYNTRSPFIARKSGSGVFSSPLSSLPPSVKGPTFGRRSPQLSPSRPTRASERCRKPNPASSLPTTIAESSTSVNASIPTSAPRRNKAQAPNPLDALLREKRNADRRGTNFAALRLAEAAVEEGSRGTSVNSGDSYGTGFSRINLADEQAAWEAVRELSSRKSSSPFGGGSHSGDLVLGARGANILGPTAGEAIDKILAGDINAEGKENAQIAKREKALSVPLWTSPSDEDMEVDSRPPLVNASFEEGSPVFTRLEQLHSGGDDSQLILLLTSGFLGVMSVEILTSNVSRLLSFALFSSSQLADAAYIALRDVWELRIAKVQLPFFAIASTLARLGARLSTFEELGWPTDASVQKSHFTPENRVTAVKGLVEIVKAAAKAGAFPSDEIPDVVLSLVLIRLDISTTNDLRMQLNMTMDAVCNHAAEDLVVHSAIHEKVLKFARGLNAVNKAQLVSFFGSGGGWTRHIAQWLAYGVLIPTSIKFTEQLPSLDRLILLLSPEAGSGELFDVTCETTDYEDLGHYVAILAVALADITPYVGEERTITQSASITQVESSPSKVRKPVLPLELLLRILEVVQGKIVDTRAAHLDRSRTKAALQRLTMSIYYERLAIKGVSSRGRTSTLQAYFRHHTNRPHTSLVPVYR</sequence>
<evidence type="ECO:0000313" key="3">
    <source>
        <dbReference type="Proteomes" id="UP000054538"/>
    </source>
</evidence>
<feature type="region of interest" description="Disordered" evidence="1">
    <location>
        <begin position="38"/>
        <end position="115"/>
    </location>
</feature>
<organism evidence="2 3">
    <name type="scientific">Paxillus rubicundulus Ve08.2h10</name>
    <dbReference type="NCBI Taxonomy" id="930991"/>
    <lineage>
        <taxon>Eukaryota</taxon>
        <taxon>Fungi</taxon>
        <taxon>Dikarya</taxon>
        <taxon>Basidiomycota</taxon>
        <taxon>Agaricomycotina</taxon>
        <taxon>Agaricomycetes</taxon>
        <taxon>Agaricomycetidae</taxon>
        <taxon>Boletales</taxon>
        <taxon>Paxilineae</taxon>
        <taxon>Paxillaceae</taxon>
        <taxon>Paxillus</taxon>
    </lineage>
</organism>
<reference evidence="3" key="2">
    <citation type="submission" date="2015-01" db="EMBL/GenBank/DDBJ databases">
        <title>Evolutionary Origins and Diversification of the Mycorrhizal Mutualists.</title>
        <authorList>
            <consortium name="DOE Joint Genome Institute"/>
            <consortium name="Mycorrhizal Genomics Consortium"/>
            <person name="Kohler A."/>
            <person name="Kuo A."/>
            <person name="Nagy L.G."/>
            <person name="Floudas D."/>
            <person name="Copeland A."/>
            <person name="Barry K.W."/>
            <person name="Cichocki N."/>
            <person name="Veneault-Fourrey C."/>
            <person name="LaButti K."/>
            <person name="Lindquist E.A."/>
            <person name="Lipzen A."/>
            <person name="Lundell T."/>
            <person name="Morin E."/>
            <person name="Murat C."/>
            <person name="Riley R."/>
            <person name="Ohm R."/>
            <person name="Sun H."/>
            <person name="Tunlid A."/>
            <person name="Henrissat B."/>
            <person name="Grigoriev I.V."/>
            <person name="Hibbett D.S."/>
            <person name="Martin F."/>
        </authorList>
    </citation>
    <scope>NUCLEOTIDE SEQUENCE [LARGE SCALE GENOMIC DNA]</scope>
    <source>
        <strain evidence="3">Ve08.2h10</strain>
    </source>
</reference>
<dbReference type="Proteomes" id="UP000054538">
    <property type="component" value="Unassembled WGS sequence"/>
</dbReference>
<dbReference type="STRING" id="930991.A0A0D0CWC2"/>
<reference evidence="2 3" key="1">
    <citation type="submission" date="2014-04" db="EMBL/GenBank/DDBJ databases">
        <authorList>
            <consortium name="DOE Joint Genome Institute"/>
            <person name="Kuo A."/>
            <person name="Kohler A."/>
            <person name="Jargeat P."/>
            <person name="Nagy L.G."/>
            <person name="Floudas D."/>
            <person name="Copeland A."/>
            <person name="Barry K.W."/>
            <person name="Cichocki N."/>
            <person name="Veneault-Fourrey C."/>
            <person name="LaButti K."/>
            <person name="Lindquist E.A."/>
            <person name="Lipzen A."/>
            <person name="Lundell T."/>
            <person name="Morin E."/>
            <person name="Murat C."/>
            <person name="Sun H."/>
            <person name="Tunlid A."/>
            <person name="Henrissat B."/>
            <person name="Grigoriev I.V."/>
            <person name="Hibbett D.S."/>
            <person name="Martin F."/>
            <person name="Nordberg H.P."/>
            <person name="Cantor M.N."/>
            <person name="Hua S.X."/>
        </authorList>
    </citation>
    <scope>NUCLEOTIDE SEQUENCE [LARGE SCALE GENOMIC DNA]</scope>
    <source>
        <strain evidence="2 3">Ve08.2h10</strain>
    </source>
</reference>
<feature type="compositionally biased region" description="Low complexity" evidence="1">
    <location>
        <begin position="38"/>
        <end position="55"/>
    </location>
</feature>